<dbReference type="Proteomes" id="UP000277204">
    <property type="component" value="Unassembled WGS sequence"/>
</dbReference>
<proteinExistence type="predicted"/>
<evidence type="ECO:0000313" key="1">
    <source>
        <dbReference type="EMBL" id="VDP00594.1"/>
    </source>
</evidence>
<reference evidence="1 2" key="1">
    <citation type="submission" date="2018-11" db="EMBL/GenBank/DDBJ databases">
        <authorList>
            <consortium name="Pathogen Informatics"/>
        </authorList>
    </citation>
    <scope>NUCLEOTIDE SEQUENCE [LARGE SCALE GENOMIC DNA]</scope>
    <source>
        <strain evidence="1 2">Zambia</strain>
    </source>
</reference>
<evidence type="ECO:0000313" key="2">
    <source>
        <dbReference type="Proteomes" id="UP000277204"/>
    </source>
</evidence>
<dbReference type="EMBL" id="UZAI01007909">
    <property type="protein sequence ID" value="VDP00594.1"/>
    <property type="molecule type" value="Genomic_DNA"/>
</dbReference>
<sequence length="78" mass="9111">MVVGGSQQETLDLYLDSSCVRILVSTMGFHHSQLISPKYDQTHMLQSNSNVFFQNTMDFRMEFLRHSFKISMYEKCPV</sequence>
<accession>A0A183M8W3</accession>
<organism evidence="1 2">
    <name type="scientific">Schistosoma margrebowiei</name>
    <dbReference type="NCBI Taxonomy" id="48269"/>
    <lineage>
        <taxon>Eukaryota</taxon>
        <taxon>Metazoa</taxon>
        <taxon>Spiralia</taxon>
        <taxon>Lophotrochozoa</taxon>
        <taxon>Platyhelminthes</taxon>
        <taxon>Trematoda</taxon>
        <taxon>Digenea</taxon>
        <taxon>Strigeidida</taxon>
        <taxon>Schistosomatoidea</taxon>
        <taxon>Schistosomatidae</taxon>
        <taxon>Schistosoma</taxon>
    </lineage>
</organism>
<keyword evidence="2" id="KW-1185">Reference proteome</keyword>
<dbReference type="AlphaFoldDB" id="A0A183M8W3"/>
<protein>
    <submittedName>
        <fullName evidence="1">Uncharacterized protein</fullName>
    </submittedName>
</protein>
<gene>
    <name evidence="1" type="ORF">SMRZ_LOCUS12487</name>
</gene>
<name>A0A183M8W3_9TREM</name>